<protein>
    <recommendedName>
        <fullName evidence="1">CHAT domain-containing protein</fullName>
    </recommendedName>
</protein>
<evidence type="ECO:0000313" key="3">
    <source>
        <dbReference type="Proteomes" id="UP000635477"/>
    </source>
</evidence>
<dbReference type="SUPFAM" id="SSF48452">
    <property type="entry name" value="TPR-like"/>
    <property type="match status" value="1"/>
</dbReference>
<gene>
    <name evidence="2" type="ORF">FZEAL_3495</name>
</gene>
<dbReference type="InterPro" id="IPR024983">
    <property type="entry name" value="CHAT_dom"/>
</dbReference>
<name>A0A8H4UNJ5_9HYPO</name>
<evidence type="ECO:0000313" key="2">
    <source>
        <dbReference type="EMBL" id="KAF4980507.1"/>
    </source>
</evidence>
<dbReference type="AlphaFoldDB" id="A0A8H4UNJ5"/>
<organism evidence="2 3">
    <name type="scientific">Fusarium zealandicum</name>
    <dbReference type="NCBI Taxonomy" id="1053134"/>
    <lineage>
        <taxon>Eukaryota</taxon>
        <taxon>Fungi</taxon>
        <taxon>Dikarya</taxon>
        <taxon>Ascomycota</taxon>
        <taxon>Pezizomycotina</taxon>
        <taxon>Sordariomycetes</taxon>
        <taxon>Hypocreomycetidae</taxon>
        <taxon>Hypocreales</taxon>
        <taxon>Nectriaceae</taxon>
        <taxon>Fusarium</taxon>
        <taxon>Fusarium staphyleae species complex</taxon>
    </lineage>
</organism>
<keyword evidence="3" id="KW-1185">Reference proteome</keyword>
<reference evidence="2" key="2">
    <citation type="submission" date="2020-05" db="EMBL/GenBank/DDBJ databases">
        <authorList>
            <person name="Kim H.-S."/>
            <person name="Proctor R.H."/>
            <person name="Brown D.W."/>
        </authorList>
    </citation>
    <scope>NUCLEOTIDE SEQUENCE</scope>
    <source>
        <strain evidence="2">NRRL 22465</strain>
    </source>
</reference>
<dbReference type="Gene3D" id="1.25.40.10">
    <property type="entry name" value="Tetratricopeptide repeat domain"/>
    <property type="match status" value="3"/>
</dbReference>
<dbReference type="PANTHER" id="PTHR19959">
    <property type="entry name" value="KINESIN LIGHT CHAIN"/>
    <property type="match status" value="1"/>
</dbReference>
<sequence length="1015" mass="112980">MVFLGWLFQAPKHPTGAPSNDPLPQVKQLNELAEKCYSRYTRTGLLAELDKCIELYRQALECTPRPCLNLRAGLLNNMSCRLHDRYDRTKTMADLDEACRSLQFATEVNHSDRGAFLSNLGAYLGERFEQTGQTKDLEQAVQASRQAVECTPEAHPEWPTFLGNLGNQLGQRYSQIGNIADLEESVQILRLAYQSAPTTHAHRPAIISNLALQLGERYISTGTGAELDEAIILARQAFDDTHKSDPKQAQRLGTLSTLLYYRFNRAGGISDLDEAIQKQREVVRATPMNQSGRAGYLSNLASILYARSSRSGALSDITEAIELAREAVNETPESYVYKAAMLNTLGLLFGAKAAQTRDKADLDEAIRVTRQVLQLLPHDRPERVRSLHNLAMLLGSRYSQTKTANTVDLDETVKVAQQAVDAAPSDYPDLASLLNNLGIYLAESYSQTGISTSLEKAKECFISAVYHQSSPVQNRVTAGRLFLLLPDILEDLDQAYEIARFTVDLVPLLILRSHRHEDRQALLQQAVAIASDAAAIAMLHNKGAAHAVELLEIGRNVISNSLQDLRTDLFKLQEKHPDLASRFDQLRQQLDVPVAQDNIATSGTPKSLLLAADRRREAEGQLETALNDIRMRPGFEDFLQAPSAASIQAAAEDGPVVIINVSRYRCDALIIQVSGLRAVPLPAISWDTIHRHDRGSLETLEWLWDDIVLPVFDALGFTQKPSDGHWPRVWWIPTGRLVGFPLHAAGYHLRQRPESTLDRVVSSYSGSVKTIIHSRRQQGHEAREMHVNQDVVLVSMETTPKLGPLSHSANEIQAIREVVDSSNTLSSVEPSPLKKDVLLALSSCSIFHFAGHGGTDLRNPLQSLLYLSDWQDSPLTVESVFETNLGREMPFLAYLSACGTSEIQVAGLVDEAIHMTTAFQLSGFQHVIGTLWSVDDRLCVDMARMIYEGLLMGGMRDEAVSRSLHRATRELRSQWVKAETAKDSRDRYKRMRDIIAVEDTSEIRPLWVPYVHYGV</sequence>
<dbReference type="InterPro" id="IPR011990">
    <property type="entry name" value="TPR-like_helical_dom_sf"/>
</dbReference>
<feature type="domain" description="CHAT" evidence="1">
    <location>
        <begin position="698"/>
        <end position="982"/>
    </location>
</feature>
<dbReference type="PANTHER" id="PTHR19959:SF119">
    <property type="entry name" value="FUNGAL LIPASE-LIKE DOMAIN-CONTAINING PROTEIN"/>
    <property type="match status" value="1"/>
</dbReference>
<dbReference type="Pfam" id="PF12770">
    <property type="entry name" value="CHAT"/>
    <property type="match status" value="1"/>
</dbReference>
<dbReference type="Proteomes" id="UP000635477">
    <property type="component" value="Unassembled WGS sequence"/>
</dbReference>
<evidence type="ECO:0000259" key="1">
    <source>
        <dbReference type="Pfam" id="PF12770"/>
    </source>
</evidence>
<reference evidence="2" key="1">
    <citation type="journal article" date="2020" name="BMC Genomics">
        <title>Correction to: Identification and distribution of gene clusters required for synthesis of sphingolipid metabolism inhibitors in diverse species of the filamentous fungus Fusarium.</title>
        <authorList>
            <person name="Kim H.S."/>
            <person name="Lohmar J.M."/>
            <person name="Busman M."/>
            <person name="Brown D.W."/>
            <person name="Naumann T.A."/>
            <person name="Divon H.H."/>
            <person name="Lysoe E."/>
            <person name="Uhlig S."/>
            <person name="Proctor R.H."/>
        </authorList>
    </citation>
    <scope>NUCLEOTIDE SEQUENCE</scope>
    <source>
        <strain evidence="2">NRRL 22465</strain>
    </source>
</reference>
<proteinExistence type="predicted"/>
<accession>A0A8H4UNJ5</accession>
<dbReference type="EMBL" id="JABEYC010000225">
    <property type="protein sequence ID" value="KAF4980507.1"/>
    <property type="molecule type" value="Genomic_DNA"/>
</dbReference>
<comment type="caution">
    <text evidence="2">The sequence shown here is derived from an EMBL/GenBank/DDBJ whole genome shotgun (WGS) entry which is preliminary data.</text>
</comment>
<dbReference type="OrthoDB" id="9991317at2759"/>